<evidence type="ECO:0000256" key="1">
    <source>
        <dbReference type="ARBA" id="ARBA00022692"/>
    </source>
</evidence>
<feature type="transmembrane region" description="Helical" evidence="6">
    <location>
        <begin position="69"/>
        <end position="90"/>
    </location>
</feature>
<keyword evidence="1 6" id="KW-0812">Transmembrane</keyword>
<comment type="similarity">
    <text evidence="6">Belongs to the VMA21 family.</text>
</comment>
<dbReference type="PANTHER" id="PTHR31792:SF3">
    <property type="entry name" value="VACUOLAR ATPASE ASSEMBLY INTEGRAL MEMBRANE PROTEIN VMA21"/>
    <property type="match status" value="1"/>
</dbReference>
<dbReference type="PANTHER" id="PTHR31792">
    <property type="entry name" value="VACUOLAR ATPASE ASSEMBLY INTEGRAL MEMBRANE PROTEIN VMA21"/>
    <property type="match status" value="1"/>
</dbReference>
<dbReference type="GO" id="GO:0033116">
    <property type="term" value="C:endoplasmic reticulum-Golgi intermediate compartment membrane"/>
    <property type="evidence" value="ECO:0007669"/>
    <property type="project" value="UniProtKB-SubCell"/>
</dbReference>
<dbReference type="FunCoup" id="A0A165QJP1">
    <property type="interactions" value="95"/>
</dbReference>
<dbReference type="STRING" id="1314781.A0A165QJP1"/>
<sequence length="106" mass="11490">MARPTRCLPLALLSHTMSKVAPAQIVKQAEDGSGNVLAKLLGFSLALAVAPIGSYYLSLTYLWNGNATWAAITAVVAANLVFVAFIYVALQDDRRERAEREAKKLQ</sequence>
<keyword evidence="4 6" id="KW-0472">Membrane</keyword>
<dbReference type="AlphaFoldDB" id="A0A165QJP1"/>
<reference evidence="7 8" key="1">
    <citation type="journal article" date="2016" name="Mol. Biol. Evol.">
        <title>Comparative Genomics of Early-Diverging Mushroom-Forming Fungi Provides Insights into the Origins of Lignocellulose Decay Capabilities.</title>
        <authorList>
            <person name="Nagy L.G."/>
            <person name="Riley R."/>
            <person name="Tritt A."/>
            <person name="Adam C."/>
            <person name="Daum C."/>
            <person name="Floudas D."/>
            <person name="Sun H."/>
            <person name="Yadav J.S."/>
            <person name="Pangilinan J."/>
            <person name="Larsson K.H."/>
            <person name="Matsuura K."/>
            <person name="Barry K."/>
            <person name="Labutti K."/>
            <person name="Kuo R."/>
            <person name="Ohm R.A."/>
            <person name="Bhattacharya S.S."/>
            <person name="Shirouzu T."/>
            <person name="Yoshinaga Y."/>
            <person name="Martin F.M."/>
            <person name="Grigoriev I.V."/>
            <person name="Hibbett D.S."/>
        </authorList>
    </citation>
    <scope>NUCLEOTIDE SEQUENCE [LARGE SCALE GENOMIC DNA]</scope>
    <source>
        <strain evidence="7 8">HHB12029</strain>
    </source>
</reference>
<accession>A0A165QJP1</accession>
<evidence type="ECO:0000256" key="2">
    <source>
        <dbReference type="ARBA" id="ARBA00022824"/>
    </source>
</evidence>
<evidence type="ECO:0000256" key="3">
    <source>
        <dbReference type="ARBA" id="ARBA00022989"/>
    </source>
</evidence>
<dbReference type="GO" id="GO:0005789">
    <property type="term" value="C:endoplasmic reticulum membrane"/>
    <property type="evidence" value="ECO:0007669"/>
    <property type="project" value="UniProtKB-SubCell"/>
</dbReference>
<protein>
    <submittedName>
        <fullName evidence="7">Uncharacterized protein</fullName>
    </submittedName>
</protein>
<keyword evidence="3 6" id="KW-1133">Transmembrane helix</keyword>
<evidence type="ECO:0000313" key="7">
    <source>
        <dbReference type="EMBL" id="KZW03713.1"/>
    </source>
</evidence>
<comment type="function">
    <text evidence="6">Required for the assembly of the V0 complex of the vacuolar ATPase (V-ATPase) in the endoplasmic reticulum.</text>
</comment>
<dbReference type="InParanoid" id="A0A165QJP1"/>
<dbReference type="Proteomes" id="UP000077266">
    <property type="component" value="Unassembled WGS sequence"/>
</dbReference>
<dbReference type="InterPro" id="IPR019013">
    <property type="entry name" value="Vma21"/>
</dbReference>
<feature type="transmembrane region" description="Helical" evidence="6">
    <location>
        <begin position="36"/>
        <end position="57"/>
    </location>
</feature>
<evidence type="ECO:0000256" key="6">
    <source>
        <dbReference type="HAMAP-Rule" id="MF_03058"/>
    </source>
</evidence>
<dbReference type="GO" id="GO:0070072">
    <property type="term" value="P:vacuolar proton-transporting V-type ATPase complex assembly"/>
    <property type="evidence" value="ECO:0007669"/>
    <property type="project" value="UniProtKB-UniRule"/>
</dbReference>
<keyword evidence="2 6" id="KW-0256">Endoplasmic reticulum</keyword>
<proteinExistence type="inferred from homology"/>
<organism evidence="7 8">
    <name type="scientific">Exidia glandulosa HHB12029</name>
    <dbReference type="NCBI Taxonomy" id="1314781"/>
    <lineage>
        <taxon>Eukaryota</taxon>
        <taxon>Fungi</taxon>
        <taxon>Dikarya</taxon>
        <taxon>Basidiomycota</taxon>
        <taxon>Agaricomycotina</taxon>
        <taxon>Agaricomycetes</taxon>
        <taxon>Auriculariales</taxon>
        <taxon>Exidiaceae</taxon>
        <taxon>Exidia</taxon>
    </lineage>
</organism>
<dbReference type="Pfam" id="PF09446">
    <property type="entry name" value="VMA21"/>
    <property type="match status" value="1"/>
</dbReference>
<keyword evidence="8" id="KW-1185">Reference proteome</keyword>
<evidence type="ECO:0000256" key="4">
    <source>
        <dbReference type="ARBA" id="ARBA00023136"/>
    </source>
</evidence>
<name>A0A165QJP1_EXIGL</name>
<dbReference type="HAMAP" id="MF_03058">
    <property type="entry name" value="VMA21"/>
    <property type="match status" value="1"/>
</dbReference>
<dbReference type="GO" id="GO:0012507">
    <property type="term" value="C:ER to Golgi transport vesicle membrane"/>
    <property type="evidence" value="ECO:0007669"/>
    <property type="project" value="UniProtKB-SubCell"/>
</dbReference>
<evidence type="ECO:0000256" key="5">
    <source>
        <dbReference type="ARBA" id="ARBA00023329"/>
    </source>
</evidence>
<keyword evidence="5 6" id="KW-0968">Cytoplasmic vesicle</keyword>
<evidence type="ECO:0000313" key="8">
    <source>
        <dbReference type="Proteomes" id="UP000077266"/>
    </source>
</evidence>
<dbReference type="EMBL" id="KV425882">
    <property type="protein sequence ID" value="KZW03713.1"/>
    <property type="molecule type" value="Genomic_DNA"/>
</dbReference>
<comment type="subcellular location">
    <subcellularLocation>
        <location evidence="6">Endoplasmic reticulum membrane</location>
        <topology evidence="6">Multi-pass membrane protein</topology>
    </subcellularLocation>
    <subcellularLocation>
        <location evidence="6">Endoplasmic reticulum-Golgi intermediate compartment membrane</location>
        <topology evidence="6">Multi-pass membrane protein</topology>
    </subcellularLocation>
    <subcellularLocation>
        <location evidence="6">Cytoplasmic vesicle</location>
        <location evidence="6">COPII-coated vesicle membrane</location>
        <topology evidence="6">Multi-pass membrane protein</topology>
    </subcellularLocation>
</comment>
<gene>
    <name evidence="7" type="ORF">EXIGLDRAFT_715785</name>
</gene>
<feature type="short sequence motif" description="Prevents secretion from ER" evidence="6">
    <location>
        <begin position="103"/>
        <end position="106"/>
    </location>
</feature>
<dbReference type="OrthoDB" id="160405at2759"/>